<organism evidence="2 3">
    <name type="scientific">Aminobacter carboxidus</name>
    <dbReference type="NCBI Taxonomy" id="376165"/>
    <lineage>
        <taxon>Bacteria</taxon>
        <taxon>Pseudomonadati</taxon>
        <taxon>Pseudomonadota</taxon>
        <taxon>Alphaproteobacteria</taxon>
        <taxon>Hyphomicrobiales</taxon>
        <taxon>Phyllobacteriaceae</taxon>
        <taxon>Aminobacter</taxon>
    </lineage>
</organism>
<comment type="caution">
    <text evidence="2">The sequence shown here is derived from an EMBL/GenBank/DDBJ whole genome shotgun (WGS) entry which is preliminary data.</text>
</comment>
<reference evidence="2 3" key="1">
    <citation type="submission" date="2020-08" db="EMBL/GenBank/DDBJ databases">
        <title>Genomic Encyclopedia of Type Strains, Phase IV (KMG-IV): sequencing the most valuable type-strain genomes for metagenomic binning, comparative biology and taxonomic classification.</title>
        <authorList>
            <person name="Goeker M."/>
        </authorList>
    </citation>
    <scope>NUCLEOTIDE SEQUENCE [LARGE SCALE GENOMIC DNA]</scope>
    <source>
        <strain evidence="2 3">DSM 17454</strain>
    </source>
</reference>
<feature type="region of interest" description="Disordered" evidence="1">
    <location>
        <begin position="17"/>
        <end position="38"/>
    </location>
</feature>
<evidence type="ECO:0000256" key="1">
    <source>
        <dbReference type="SAM" id="MobiDB-lite"/>
    </source>
</evidence>
<dbReference type="Proteomes" id="UP000532373">
    <property type="component" value="Unassembled WGS sequence"/>
</dbReference>
<sequence length="38" mass="4103">MNRDLIAVDKIGRKNHQIGAAGVTQRREQDAAKPGGDD</sequence>
<gene>
    <name evidence="2" type="ORF">HNQ96_004972</name>
</gene>
<dbReference type="AlphaFoldDB" id="A0A8E1WIJ4"/>
<accession>A0A8E1WIJ4</accession>
<name>A0A8E1WIJ4_9HYPH</name>
<proteinExistence type="predicted"/>
<dbReference type="EMBL" id="JACHGI010000014">
    <property type="protein sequence ID" value="MBB6469083.1"/>
    <property type="molecule type" value="Genomic_DNA"/>
</dbReference>
<protein>
    <submittedName>
        <fullName evidence="2">Uncharacterized protein</fullName>
    </submittedName>
</protein>
<evidence type="ECO:0000313" key="3">
    <source>
        <dbReference type="Proteomes" id="UP000532373"/>
    </source>
</evidence>
<feature type="compositionally biased region" description="Basic and acidic residues" evidence="1">
    <location>
        <begin position="25"/>
        <end position="38"/>
    </location>
</feature>
<evidence type="ECO:0000313" key="2">
    <source>
        <dbReference type="EMBL" id="MBB6469083.1"/>
    </source>
</evidence>